<dbReference type="EMBL" id="LT554937">
    <property type="protein sequence ID" value="SAM08928.1"/>
    <property type="molecule type" value="Genomic_DNA"/>
</dbReference>
<dbReference type="Proteomes" id="UP000078561">
    <property type="component" value="Unassembled WGS sequence"/>
</dbReference>
<accession>A0A168STX0</accession>
<dbReference type="AlphaFoldDB" id="A0A168STX0"/>
<proteinExistence type="predicted"/>
<gene>
    <name evidence="1" type="primary">ABSGL_14594.1 scaffold 14663</name>
</gene>
<organism evidence="1">
    <name type="scientific">Absidia glauca</name>
    <name type="common">Pin mould</name>
    <dbReference type="NCBI Taxonomy" id="4829"/>
    <lineage>
        <taxon>Eukaryota</taxon>
        <taxon>Fungi</taxon>
        <taxon>Fungi incertae sedis</taxon>
        <taxon>Mucoromycota</taxon>
        <taxon>Mucoromycotina</taxon>
        <taxon>Mucoromycetes</taxon>
        <taxon>Mucorales</taxon>
        <taxon>Cunninghamellaceae</taxon>
        <taxon>Absidia</taxon>
    </lineage>
</organism>
<evidence type="ECO:0000313" key="2">
    <source>
        <dbReference type="Proteomes" id="UP000078561"/>
    </source>
</evidence>
<sequence>MCPNPSAATMNTLLKIAAHQVGDDGMWLSANIYLDERMQGLNDNEVCGLILKELGQVDGVVEVHWRPCPSV</sequence>
<dbReference type="InParanoid" id="A0A168STX0"/>
<evidence type="ECO:0000313" key="1">
    <source>
        <dbReference type="EMBL" id="SAM08928.1"/>
    </source>
</evidence>
<name>A0A168STX0_ABSGL</name>
<keyword evidence="2" id="KW-1185">Reference proteome</keyword>
<protein>
    <submittedName>
        <fullName evidence="1">Uncharacterized protein</fullName>
    </submittedName>
</protein>
<reference evidence="1" key="1">
    <citation type="submission" date="2016-04" db="EMBL/GenBank/DDBJ databases">
        <authorList>
            <person name="Evans L.H."/>
            <person name="Alamgir A."/>
            <person name="Owens N."/>
            <person name="Weber N.D."/>
            <person name="Virtaneva K."/>
            <person name="Barbian K."/>
            <person name="Babar A."/>
            <person name="Rosenke K."/>
        </authorList>
    </citation>
    <scope>NUCLEOTIDE SEQUENCE [LARGE SCALE GENOMIC DNA]</scope>
    <source>
        <strain evidence="1">CBS 101.48</strain>
    </source>
</reference>